<organism evidence="2 3">
    <name type="scientific">Podospora didyma</name>
    <dbReference type="NCBI Taxonomy" id="330526"/>
    <lineage>
        <taxon>Eukaryota</taxon>
        <taxon>Fungi</taxon>
        <taxon>Dikarya</taxon>
        <taxon>Ascomycota</taxon>
        <taxon>Pezizomycotina</taxon>
        <taxon>Sordariomycetes</taxon>
        <taxon>Sordariomycetidae</taxon>
        <taxon>Sordariales</taxon>
        <taxon>Podosporaceae</taxon>
        <taxon>Podospora</taxon>
    </lineage>
</organism>
<evidence type="ECO:0000313" key="3">
    <source>
        <dbReference type="Proteomes" id="UP001285441"/>
    </source>
</evidence>
<sequence>MSAPSRIYADLPLRTSRQIRLLKLEWKKEPFLLRHIPAFRRRRMSSSINGYWRLDCTITVASLDDSPDFHALSYAWESQAATEALICNNYELLVTRNCCSALHSIAQDEWSRSCFFWVDSICIDQDSIAERNHQVTLMADIYKTARVVDIWLGEADQDSLGALKELEFLTWLAKADRVQGDRRMRALQKIRKDQVSSVFKDRNLALPYILVPEDMVSFTHPLSPILGRTWFGRLWTLQEIVLASVAVVRLGAHSMTWSDLCDVDNQITVAEVSLGLTQYPSDIFQRVRIVADLRIILGMEEGLRYGRRWQYNLPHDHPFGPISMKRVDPLPRSSIGPRFFLSCKLAAADPRDKLFGQFGILQEHGICLATPDYHKPLSTLYQEASRAIITHDSTLELLYFTCTEGGSSGQNLPSWAPDLSYDWFPWIPDWAFTAASQATEARFQFSECGSLTVYGVPIDVVIEQTRSIDTTMPNTDWSTYPTLNRNEYVSKPKYFRKFIPVMESLRSWITFALECHTEQTEHAHGLLCQVLLQEVAQAFGADPEKWTRLQGRFSIWCELLKATENHEMEWESEPRTGLISEVLTKSSPATGDDYPDSGLELLVEQLYNQLILDDTSRTVHHIVLTRAKGNCLFRSLAGKLGIASRKIQKGDEVFLIAGSALPMILRRRKTGYRIIGPAYIPGVMQGEMWPQGGQGLTTLELI</sequence>
<name>A0AAE0NTG5_9PEZI</name>
<feature type="domain" description="Heterokaryon incompatibility" evidence="1">
    <location>
        <begin position="69"/>
        <end position="239"/>
    </location>
</feature>
<dbReference type="InterPro" id="IPR052895">
    <property type="entry name" value="HetReg/Transcr_Mod"/>
</dbReference>
<dbReference type="PANTHER" id="PTHR24148:SF73">
    <property type="entry name" value="HET DOMAIN PROTEIN (AFU_ORTHOLOGUE AFUA_8G01020)"/>
    <property type="match status" value="1"/>
</dbReference>
<dbReference type="AlphaFoldDB" id="A0AAE0NTG5"/>
<gene>
    <name evidence="2" type="ORF">B0H63DRAFT_558919</name>
</gene>
<evidence type="ECO:0000313" key="2">
    <source>
        <dbReference type="EMBL" id="KAK3387392.1"/>
    </source>
</evidence>
<dbReference type="Pfam" id="PF26639">
    <property type="entry name" value="Het-6_barrel"/>
    <property type="match status" value="1"/>
</dbReference>
<dbReference type="Proteomes" id="UP001285441">
    <property type="component" value="Unassembled WGS sequence"/>
</dbReference>
<dbReference type="PANTHER" id="PTHR24148">
    <property type="entry name" value="ANKYRIN REPEAT DOMAIN-CONTAINING PROTEIN 39 HOMOLOG-RELATED"/>
    <property type="match status" value="1"/>
</dbReference>
<keyword evidence="3" id="KW-1185">Reference proteome</keyword>
<evidence type="ECO:0000259" key="1">
    <source>
        <dbReference type="Pfam" id="PF06985"/>
    </source>
</evidence>
<protein>
    <submittedName>
        <fullName evidence="2">Heterokaryon incompatibility protein-domain-containing protein</fullName>
    </submittedName>
</protein>
<accession>A0AAE0NTG5</accession>
<proteinExistence type="predicted"/>
<dbReference type="EMBL" id="JAULSW010000003">
    <property type="protein sequence ID" value="KAK3387392.1"/>
    <property type="molecule type" value="Genomic_DNA"/>
</dbReference>
<dbReference type="InterPro" id="IPR010730">
    <property type="entry name" value="HET"/>
</dbReference>
<comment type="caution">
    <text evidence="2">The sequence shown here is derived from an EMBL/GenBank/DDBJ whole genome shotgun (WGS) entry which is preliminary data.</text>
</comment>
<reference evidence="2" key="1">
    <citation type="journal article" date="2023" name="Mol. Phylogenet. Evol.">
        <title>Genome-scale phylogeny and comparative genomics of the fungal order Sordariales.</title>
        <authorList>
            <person name="Hensen N."/>
            <person name="Bonometti L."/>
            <person name="Westerberg I."/>
            <person name="Brannstrom I.O."/>
            <person name="Guillou S."/>
            <person name="Cros-Aarteil S."/>
            <person name="Calhoun S."/>
            <person name="Haridas S."/>
            <person name="Kuo A."/>
            <person name="Mondo S."/>
            <person name="Pangilinan J."/>
            <person name="Riley R."/>
            <person name="LaButti K."/>
            <person name="Andreopoulos B."/>
            <person name="Lipzen A."/>
            <person name="Chen C."/>
            <person name="Yan M."/>
            <person name="Daum C."/>
            <person name="Ng V."/>
            <person name="Clum A."/>
            <person name="Steindorff A."/>
            <person name="Ohm R.A."/>
            <person name="Martin F."/>
            <person name="Silar P."/>
            <person name="Natvig D.O."/>
            <person name="Lalanne C."/>
            <person name="Gautier V."/>
            <person name="Ament-Velasquez S.L."/>
            <person name="Kruys A."/>
            <person name="Hutchinson M.I."/>
            <person name="Powell A.J."/>
            <person name="Barry K."/>
            <person name="Miller A.N."/>
            <person name="Grigoriev I.V."/>
            <person name="Debuchy R."/>
            <person name="Gladieux P."/>
            <person name="Hiltunen Thoren M."/>
            <person name="Johannesson H."/>
        </authorList>
    </citation>
    <scope>NUCLEOTIDE SEQUENCE</scope>
    <source>
        <strain evidence="2">CBS 232.78</strain>
    </source>
</reference>
<reference evidence="2" key="2">
    <citation type="submission" date="2023-06" db="EMBL/GenBank/DDBJ databases">
        <authorList>
            <consortium name="Lawrence Berkeley National Laboratory"/>
            <person name="Haridas S."/>
            <person name="Hensen N."/>
            <person name="Bonometti L."/>
            <person name="Westerberg I."/>
            <person name="Brannstrom I.O."/>
            <person name="Guillou S."/>
            <person name="Cros-Aarteil S."/>
            <person name="Calhoun S."/>
            <person name="Kuo A."/>
            <person name="Mondo S."/>
            <person name="Pangilinan J."/>
            <person name="Riley R."/>
            <person name="LaButti K."/>
            <person name="Andreopoulos B."/>
            <person name="Lipzen A."/>
            <person name="Chen C."/>
            <person name="Yanf M."/>
            <person name="Daum C."/>
            <person name="Ng V."/>
            <person name="Clum A."/>
            <person name="Steindorff A."/>
            <person name="Ohm R."/>
            <person name="Martin F."/>
            <person name="Silar P."/>
            <person name="Natvig D."/>
            <person name="Lalanne C."/>
            <person name="Gautier V."/>
            <person name="Ament-velasquez S.L."/>
            <person name="Kruys A."/>
            <person name="Hutchinson M.I."/>
            <person name="Powell A.J."/>
            <person name="Barry K."/>
            <person name="Miller A.N."/>
            <person name="Grigoriev I.V."/>
            <person name="Debuchy R."/>
            <person name="Gladieux P."/>
            <person name="Thoren M.H."/>
            <person name="Johannesson H."/>
        </authorList>
    </citation>
    <scope>NUCLEOTIDE SEQUENCE</scope>
    <source>
        <strain evidence="2">CBS 232.78</strain>
    </source>
</reference>
<dbReference type="Pfam" id="PF06985">
    <property type="entry name" value="HET"/>
    <property type="match status" value="1"/>
</dbReference>